<evidence type="ECO:0000256" key="4">
    <source>
        <dbReference type="ARBA" id="ARBA00022475"/>
    </source>
</evidence>
<feature type="domain" description="Cation/H+ exchanger transmembrane" evidence="10">
    <location>
        <begin position="24"/>
        <end position="401"/>
    </location>
</feature>
<accession>A0ABQ4MFL4</accession>
<feature type="transmembrane region" description="Helical" evidence="9">
    <location>
        <begin position="346"/>
        <end position="370"/>
    </location>
</feature>
<evidence type="ECO:0000313" key="12">
    <source>
        <dbReference type="Proteomes" id="UP000679992"/>
    </source>
</evidence>
<comment type="subcellular location">
    <subcellularLocation>
        <location evidence="1">Cell membrane</location>
        <topology evidence="1">Multi-pass membrane protein</topology>
    </subcellularLocation>
</comment>
<dbReference type="EMBL" id="BOSL01000013">
    <property type="protein sequence ID" value="GIP54784.1"/>
    <property type="molecule type" value="Genomic_DNA"/>
</dbReference>
<sequence length="414" mass="44429">MESAATEAIRHFLILVLFVLSVGMVSGKLAAWLKLPDVAVFIAVGMLLGPGLKLIHESSGSLINQLILTLGSALILFDGGRNLKLSGLRKVWITLSLLSVPGVIISVLVVGAGVHFLFGVDWIFAFLAAAVIASTDPASIIPIFKQVKIKERVRETVESESAFNDATGSILTFALLAAVAGGGELHFGAMTLDFVKTALGGIVIGLIISGLLAYFTGHARHGVLREYTTIVMLVCALSSYLIADLMHVSGFMATFVAGIIWGNAETFNLSMKERHIEVGSFAENITVMMRMLIFVLLGSQVNFGTLGHYLWQSLGAVLLLMFVARPLTILLCALPDRKVKWTWRELLFMCWVRETGVIPAALSGMIVGMGVPHAEIIAAITFMAIVLTIIVQASTTAWAARKLGLEIKEAAAKP</sequence>
<feature type="transmembrane region" description="Helical" evidence="9">
    <location>
        <begin position="194"/>
        <end position="215"/>
    </location>
</feature>
<dbReference type="Gene3D" id="1.20.1530.20">
    <property type="match status" value="1"/>
</dbReference>
<keyword evidence="12" id="KW-1185">Reference proteome</keyword>
<dbReference type="InterPro" id="IPR006153">
    <property type="entry name" value="Cation/H_exchanger_TM"/>
</dbReference>
<name>A0ABQ4MFL4_9BACL</name>
<gene>
    <name evidence="11" type="ORF">J42TS3_38190</name>
</gene>
<feature type="transmembrane region" description="Helical" evidence="9">
    <location>
        <begin position="12"/>
        <end position="31"/>
    </location>
</feature>
<keyword evidence="6 9" id="KW-1133">Transmembrane helix</keyword>
<keyword evidence="5 9" id="KW-0812">Transmembrane</keyword>
<protein>
    <submittedName>
        <fullName evidence="11">Sodium:proton antiporter</fullName>
    </submittedName>
</protein>
<evidence type="ECO:0000256" key="5">
    <source>
        <dbReference type="ARBA" id="ARBA00022692"/>
    </source>
</evidence>
<evidence type="ECO:0000256" key="7">
    <source>
        <dbReference type="ARBA" id="ARBA00023065"/>
    </source>
</evidence>
<dbReference type="PANTHER" id="PTHR32507">
    <property type="entry name" value="NA(+)/H(+) ANTIPORTER 1"/>
    <property type="match status" value="1"/>
</dbReference>
<keyword evidence="2" id="KW-0813">Transport</keyword>
<feature type="transmembrane region" description="Helical" evidence="9">
    <location>
        <begin position="62"/>
        <end position="79"/>
    </location>
</feature>
<feature type="transmembrane region" description="Helical" evidence="9">
    <location>
        <begin position="91"/>
        <end position="116"/>
    </location>
</feature>
<keyword evidence="3" id="KW-0050">Antiport</keyword>
<feature type="transmembrane region" description="Helical" evidence="9">
    <location>
        <begin position="376"/>
        <end position="400"/>
    </location>
</feature>
<feature type="transmembrane region" description="Helical" evidence="9">
    <location>
        <begin position="309"/>
        <end position="334"/>
    </location>
</feature>
<dbReference type="Pfam" id="PF00999">
    <property type="entry name" value="Na_H_Exchanger"/>
    <property type="match status" value="1"/>
</dbReference>
<evidence type="ECO:0000256" key="6">
    <source>
        <dbReference type="ARBA" id="ARBA00022989"/>
    </source>
</evidence>
<reference evidence="11 12" key="1">
    <citation type="submission" date="2021-03" db="EMBL/GenBank/DDBJ databases">
        <title>Antimicrobial resistance genes in bacteria isolated from Japanese honey, and their potential for conferring macrolide and lincosamide resistance in the American foulbrood pathogen Paenibacillus larvae.</title>
        <authorList>
            <person name="Okamoto M."/>
            <person name="Kumagai M."/>
            <person name="Kanamori H."/>
            <person name="Takamatsu D."/>
        </authorList>
    </citation>
    <scope>NUCLEOTIDE SEQUENCE [LARGE SCALE GENOMIC DNA]</scope>
    <source>
        <strain evidence="11 12">J42TS3</strain>
    </source>
</reference>
<dbReference type="RefSeq" id="WP_213655965.1">
    <property type="nucleotide sequence ID" value="NZ_BOSL01000013.1"/>
</dbReference>
<evidence type="ECO:0000256" key="3">
    <source>
        <dbReference type="ARBA" id="ARBA00022449"/>
    </source>
</evidence>
<proteinExistence type="predicted"/>
<evidence type="ECO:0000256" key="9">
    <source>
        <dbReference type="SAM" id="Phobius"/>
    </source>
</evidence>
<evidence type="ECO:0000256" key="2">
    <source>
        <dbReference type="ARBA" id="ARBA00022448"/>
    </source>
</evidence>
<keyword evidence="7" id="KW-0406">Ion transport</keyword>
<evidence type="ECO:0000313" key="11">
    <source>
        <dbReference type="EMBL" id="GIP54784.1"/>
    </source>
</evidence>
<organism evidence="11 12">
    <name type="scientific">Paenibacillus vini</name>
    <dbReference type="NCBI Taxonomy" id="1476024"/>
    <lineage>
        <taxon>Bacteria</taxon>
        <taxon>Bacillati</taxon>
        <taxon>Bacillota</taxon>
        <taxon>Bacilli</taxon>
        <taxon>Bacillales</taxon>
        <taxon>Paenibacillaceae</taxon>
        <taxon>Paenibacillus</taxon>
    </lineage>
</organism>
<keyword evidence="8 9" id="KW-0472">Membrane</keyword>
<dbReference type="InterPro" id="IPR038770">
    <property type="entry name" value="Na+/solute_symporter_sf"/>
</dbReference>
<feature type="transmembrane region" description="Helical" evidence="9">
    <location>
        <begin position="249"/>
        <end position="269"/>
    </location>
</feature>
<feature type="transmembrane region" description="Helical" evidence="9">
    <location>
        <begin position="122"/>
        <end position="141"/>
    </location>
</feature>
<evidence type="ECO:0000256" key="8">
    <source>
        <dbReference type="ARBA" id="ARBA00023136"/>
    </source>
</evidence>
<feature type="transmembrane region" description="Helical" evidence="9">
    <location>
        <begin position="281"/>
        <end position="303"/>
    </location>
</feature>
<comment type="caution">
    <text evidence="11">The sequence shown here is derived from an EMBL/GenBank/DDBJ whole genome shotgun (WGS) entry which is preliminary data.</text>
</comment>
<keyword evidence="4" id="KW-1003">Cell membrane</keyword>
<evidence type="ECO:0000259" key="10">
    <source>
        <dbReference type="Pfam" id="PF00999"/>
    </source>
</evidence>
<evidence type="ECO:0000256" key="1">
    <source>
        <dbReference type="ARBA" id="ARBA00004651"/>
    </source>
</evidence>
<dbReference type="Proteomes" id="UP000679992">
    <property type="component" value="Unassembled WGS sequence"/>
</dbReference>
<dbReference type="PANTHER" id="PTHR32507:SF0">
    <property type="entry name" value="NA(+)_H(+) ANTIPORTER 2-RELATED"/>
    <property type="match status" value="1"/>
</dbReference>